<dbReference type="Pfam" id="PF18174">
    <property type="entry name" value="HU-CCDC81_bac_1"/>
    <property type="match status" value="1"/>
</dbReference>
<dbReference type="AlphaFoldDB" id="A0AAP3BIY0"/>
<dbReference type="InterPro" id="IPR041268">
    <property type="entry name" value="HU-CCDC81_bac_2"/>
</dbReference>
<feature type="domain" description="SPOR" evidence="1">
    <location>
        <begin position="288"/>
        <end position="365"/>
    </location>
</feature>
<dbReference type="InterPro" id="IPR007730">
    <property type="entry name" value="SPOR-like_dom"/>
</dbReference>
<dbReference type="InterPro" id="IPR040495">
    <property type="entry name" value="HU-CCDC81_bac_1"/>
</dbReference>
<dbReference type="GO" id="GO:0042834">
    <property type="term" value="F:peptidoglycan binding"/>
    <property type="evidence" value="ECO:0007669"/>
    <property type="project" value="InterPro"/>
</dbReference>
<evidence type="ECO:0000313" key="3">
    <source>
        <dbReference type="Proteomes" id="UP001209344"/>
    </source>
</evidence>
<dbReference type="Pfam" id="PF05036">
    <property type="entry name" value="SPOR"/>
    <property type="match status" value="1"/>
</dbReference>
<sequence>MIEINRHIEILLLSNDCVIVPGFGGFMAHHIDARYDGRDNMFLPPLRTVGFNPQLTMNDSLLALSYVETYDISYPEALRRIEDEVVEIRQSLENEGKFEIENIGMLFLNEDGNISFEPCEAGILTPDFYGLGGFDMLPIAQIGNGEQQNENQNVAMTVNLAKEEQPVKNEPEAPAVPANNSVFIAEEEEEEEKAEFISIKKSWLRNMAAACIALIAFFTISTPLGSPTIEKSQIDTGMLTRIMPKEMTPVKSNELLLPTDEPKLIETTPTDKAAAKVPSMAQDSEIATPTASYYSIVLASRVTKRNAASYVEYLQGKGFKEARVLITDNNVKVIYGNYSSESEAYNTLNRLHTNEAFTDGWITKVKE</sequence>
<reference evidence="2" key="1">
    <citation type="submission" date="2022-11" db="EMBL/GenBank/DDBJ databases">
        <title>Genomic repertoires linked with pathogenic potency of arthritogenic Prevotella copri isolated from the gut of rheumatoid arthritis patients.</title>
        <authorList>
            <person name="Nii T."/>
            <person name="Maeda Y."/>
            <person name="Motooka D."/>
            <person name="Naito M."/>
            <person name="Matsumoto Y."/>
            <person name="Ogawa T."/>
            <person name="Oguro-Igashira E."/>
            <person name="Kishikawa T."/>
            <person name="Yamashita M."/>
            <person name="Koizumi S."/>
            <person name="Kurakawa T."/>
            <person name="Okumura R."/>
            <person name="Kayama H."/>
            <person name="Murakami M."/>
            <person name="Sakaguchi T."/>
            <person name="Das B."/>
            <person name="Nakamura S."/>
            <person name="Okada Y."/>
            <person name="Kumanogoh A."/>
            <person name="Takeda K."/>
        </authorList>
    </citation>
    <scope>NUCLEOTIDE SEQUENCE</scope>
    <source>
        <strain evidence="2">F3-75</strain>
    </source>
</reference>
<dbReference type="EMBL" id="JAPDVK010000004">
    <property type="protein sequence ID" value="MCW4129237.1"/>
    <property type="molecule type" value="Genomic_DNA"/>
</dbReference>
<dbReference type="RefSeq" id="WP_264966776.1">
    <property type="nucleotide sequence ID" value="NZ_JAPDVK010000004.1"/>
</dbReference>
<dbReference type="SUPFAM" id="SSF110997">
    <property type="entry name" value="Sporulation related repeat"/>
    <property type="match status" value="1"/>
</dbReference>
<proteinExistence type="predicted"/>
<accession>A0AAP3BIY0</accession>
<gene>
    <name evidence="2" type="ORF">ONT16_13475</name>
</gene>
<organism evidence="2 3">
    <name type="scientific">Segatella copri</name>
    <dbReference type="NCBI Taxonomy" id="165179"/>
    <lineage>
        <taxon>Bacteria</taxon>
        <taxon>Pseudomonadati</taxon>
        <taxon>Bacteroidota</taxon>
        <taxon>Bacteroidia</taxon>
        <taxon>Bacteroidales</taxon>
        <taxon>Prevotellaceae</taxon>
        <taxon>Segatella</taxon>
    </lineage>
</organism>
<evidence type="ECO:0000313" key="2">
    <source>
        <dbReference type="EMBL" id="MCW4129237.1"/>
    </source>
</evidence>
<comment type="caution">
    <text evidence="2">The sequence shown here is derived from an EMBL/GenBank/DDBJ whole genome shotgun (WGS) entry which is preliminary data.</text>
</comment>
<dbReference type="PROSITE" id="PS51724">
    <property type="entry name" value="SPOR"/>
    <property type="match status" value="1"/>
</dbReference>
<name>A0AAP3BIY0_9BACT</name>
<dbReference type="InterPro" id="IPR036680">
    <property type="entry name" value="SPOR-like_sf"/>
</dbReference>
<evidence type="ECO:0000259" key="1">
    <source>
        <dbReference type="PROSITE" id="PS51724"/>
    </source>
</evidence>
<dbReference type="Pfam" id="PF18175">
    <property type="entry name" value="HU-CCDC81_bac_2"/>
    <property type="match status" value="1"/>
</dbReference>
<dbReference type="Proteomes" id="UP001209344">
    <property type="component" value="Unassembled WGS sequence"/>
</dbReference>
<protein>
    <submittedName>
        <fullName evidence="2">SPOR domain-containing protein</fullName>
    </submittedName>
</protein>